<dbReference type="EMBL" id="GBXM01030581">
    <property type="protein sequence ID" value="JAH77996.1"/>
    <property type="molecule type" value="Transcribed_RNA"/>
</dbReference>
<accession>A0A0E9VJ22</accession>
<protein>
    <submittedName>
        <fullName evidence="1">Uncharacterized protein</fullName>
    </submittedName>
</protein>
<dbReference type="AlphaFoldDB" id="A0A0E9VJ22"/>
<name>A0A0E9VJ22_ANGAN</name>
<organism evidence="1">
    <name type="scientific">Anguilla anguilla</name>
    <name type="common">European freshwater eel</name>
    <name type="synonym">Muraena anguilla</name>
    <dbReference type="NCBI Taxonomy" id="7936"/>
    <lineage>
        <taxon>Eukaryota</taxon>
        <taxon>Metazoa</taxon>
        <taxon>Chordata</taxon>
        <taxon>Craniata</taxon>
        <taxon>Vertebrata</taxon>
        <taxon>Euteleostomi</taxon>
        <taxon>Actinopterygii</taxon>
        <taxon>Neopterygii</taxon>
        <taxon>Teleostei</taxon>
        <taxon>Anguilliformes</taxon>
        <taxon>Anguillidae</taxon>
        <taxon>Anguilla</taxon>
    </lineage>
</organism>
<evidence type="ECO:0000313" key="1">
    <source>
        <dbReference type="EMBL" id="JAH77996.1"/>
    </source>
</evidence>
<reference evidence="1" key="2">
    <citation type="journal article" date="2015" name="Fish Shellfish Immunol.">
        <title>Early steps in the European eel (Anguilla anguilla)-Vibrio vulnificus interaction in the gills: Role of the RtxA13 toxin.</title>
        <authorList>
            <person name="Callol A."/>
            <person name="Pajuelo D."/>
            <person name="Ebbesson L."/>
            <person name="Teles M."/>
            <person name="MacKenzie S."/>
            <person name="Amaro C."/>
        </authorList>
    </citation>
    <scope>NUCLEOTIDE SEQUENCE</scope>
</reference>
<reference evidence="1" key="1">
    <citation type="submission" date="2014-11" db="EMBL/GenBank/DDBJ databases">
        <authorList>
            <person name="Amaro Gonzalez C."/>
        </authorList>
    </citation>
    <scope>NUCLEOTIDE SEQUENCE</scope>
</reference>
<proteinExistence type="predicted"/>
<sequence length="60" mass="6361">MVFVPCDGLANCPGCTPANCPMHAGIGSNTSHNPYQEEVGIGNGWMYMYAIITVCTAVPR</sequence>